<organism evidence="3 4">
    <name type="scientific">Paracidovorax valerianellae</name>
    <dbReference type="NCBI Taxonomy" id="187868"/>
    <lineage>
        <taxon>Bacteria</taxon>
        <taxon>Pseudomonadati</taxon>
        <taxon>Pseudomonadota</taxon>
        <taxon>Betaproteobacteria</taxon>
        <taxon>Burkholderiales</taxon>
        <taxon>Comamonadaceae</taxon>
        <taxon>Paracidovorax</taxon>
    </lineage>
</organism>
<accession>A0A1G6YM01</accession>
<dbReference type="RefSeq" id="WP_245711420.1">
    <property type="nucleotide sequence ID" value="NZ_FMZC01000010.1"/>
</dbReference>
<dbReference type="Gene3D" id="3.50.50.60">
    <property type="entry name" value="FAD/NAD(P)-binding domain"/>
    <property type="match status" value="1"/>
</dbReference>
<keyword evidence="4" id="KW-1185">Reference proteome</keyword>
<dbReference type="PANTHER" id="PTHR42923">
    <property type="entry name" value="PROTOPORPHYRINOGEN OXIDASE"/>
    <property type="match status" value="1"/>
</dbReference>
<evidence type="ECO:0000313" key="3">
    <source>
        <dbReference type="EMBL" id="SDD91360.1"/>
    </source>
</evidence>
<protein>
    <submittedName>
        <fullName evidence="3">15-cis-phytoene desaturase</fullName>
    </submittedName>
</protein>
<dbReference type="GO" id="GO:0016491">
    <property type="term" value="F:oxidoreductase activity"/>
    <property type="evidence" value="ECO:0007669"/>
    <property type="project" value="InterPro"/>
</dbReference>
<name>A0A1G6YM01_9BURK</name>
<dbReference type="PANTHER" id="PTHR42923:SF47">
    <property type="entry name" value="BLR3003 PROTEIN"/>
    <property type="match status" value="1"/>
</dbReference>
<dbReference type="Pfam" id="PF01593">
    <property type="entry name" value="Amino_oxidase"/>
    <property type="match status" value="1"/>
</dbReference>
<dbReference type="InterPro" id="IPR002937">
    <property type="entry name" value="Amino_oxidase"/>
</dbReference>
<gene>
    <name evidence="3" type="ORF">SAMN05192589_110106</name>
</gene>
<evidence type="ECO:0000313" key="4">
    <source>
        <dbReference type="Proteomes" id="UP000198781"/>
    </source>
</evidence>
<reference evidence="3 4" key="1">
    <citation type="submission" date="2016-10" db="EMBL/GenBank/DDBJ databases">
        <authorList>
            <person name="de Groot N.N."/>
        </authorList>
    </citation>
    <scope>NUCLEOTIDE SEQUENCE [LARGE SCALE GENOMIC DNA]</scope>
    <source>
        <strain evidence="3 4">DSM 16619</strain>
    </source>
</reference>
<sequence length="505" mass="53748">MHADVAIAGGGIAGLACGEILARAGLRVVVCEAQAHLGGRAASFQDATTGDMVDIGPHVLSSEHRNFNALLDRVGTAGHIAWQPDPLITLLDGDARLHMRAPAWPAPLHGLPNLPNAARCLSWADMASNWRVAWRALRMGEDELHGLDRLSALVYLNRLGVTPRAIEWFWSAAVLALLNVPLARCSAEAMMRVFRLMLGRSGYHFGFPKVALSQLYVPGCRRAIESAGGAVLTSAAVRTHRVYGGRFQSIVLEDGREVTASAGVFALAPDALARMAQSGHAGVGLPLHEAQRFEPVRYLSTYLWFDRPVADERFWACVGASSGLNTDFYDLSNIRNAGSMAGSAPSLIASNAIHATQAWEWSDATVIDRTLHQLARFAPSAREARLVHARVHRIPMAVPAPQPDTQRLRPHVRSGVTGLYIAGDWSATGLPCSMESAARSAALAAEAVGAQLGRAVAPTLALPETTGLAAWLRRGDKAVHQPPRSSKKGPVPPATAHPPAGGAAP</sequence>
<feature type="region of interest" description="Disordered" evidence="1">
    <location>
        <begin position="473"/>
        <end position="505"/>
    </location>
</feature>
<dbReference type="PRINTS" id="PR00420">
    <property type="entry name" value="RNGMNOXGNASE"/>
</dbReference>
<dbReference type="InterPro" id="IPR050464">
    <property type="entry name" value="Zeta_carotene_desat/Oxidored"/>
</dbReference>
<dbReference type="SUPFAM" id="SSF51905">
    <property type="entry name" value="FAD/NAD(P)-binding domain"/>
    <property type="match status" value="1"/>
</dbReference>
<dbReference type="STRING" id="187868.SAMN05192589_110106"/>
<dbReference type="AlphaFoldDB" id="A0A1G6YM01"/>
<evidence type="ECO:0000259" key="2">
    <source>
        <dbReference type="Pfam" id="PF01593"/>
    </source>
</evidence>
<dbReference type="EMBL" id="FMZC01000010">
    <property type="protein sequence ID" value="SDD91360.1"/>
    <property type="molecule type" value="Genomic_DNA"/>
</dbReference>
<evidence type="ECO:0000256" key="1">
    <source>
        <dbReference type="SAM" id="MobiDB-lite"/>
    </source>
</evidence>
<proteinExistence type="predicted"/>
<dbReference type="InterPro" id="IPR036188">
    <property type="entry name" value="FAD/NAD-bd_sf"/>
</dbReference>
<dbReference type="Proteomes" id="UP000198781">
    <property type="component" value="Unassembled WGS sequence"/>
</dbReference>
<feature type="domain" description="Amine oxidase" evidence="2">
    <location>
        <begin position="12"/>
        <end position="448"/>
    </location>
</feature>